<geneLocation type="plasmid" evidence="1">
    <name>p1</name>
</geneLocation>
<gene>
    <name evidence="1" type="ORF">DDF84_032930</name>
</gene>
<proteinExistence type="predicted"/>
<dbReference type="GeneID" id="60825070"/>
<protein>
    <submittedName>
        <fullName evidence="1">Uncharacterized protein</fullName>
    </submittedName>
</protein>
<accession>A0A2L0XD28</accession>
<name>A0A2L0XD28_9BURK</name>
<sequence>MTTATHNILTPSNIRDLTIFGFYPSGQKFSGTVKAGSSFEAMIRVLADRRYSDDGGDLAVSSVIDAETGRVVDGALLSAQHDLLPEVEAIEGVVQCVTDLISTMQPRMDGDLSDRDRLFAYTEYVGLLLAEAPLAFEGLTHGAMEMSDENMTLEFEDCRGHVHYFEPAFALLTLAEAALQVEVTTAALQVKTLATVARSSLNLAAIDAL</sequence>
<reference evidence="1 2" key="1">
    <citation type="submission" date="2019-03" db="EMBL/GenBank/DDBJ databases">
        <title>Comparative insights into the high quality Complete genome sequence of highly metal resistant Cupriavidus metallidurans strain BS1 isolated from a gold-copper mine.</title>
        <authorList>
            <person name="Mazhar H.S."/>
            <person name="Rensing C."/>
        </authorList>
    </citation>
    <scope>NUCLEOTIDE SEQUENCE [LARGE SCALE GENOMIC DNA]</scope>
    <source>
        <strain evidence="1 2">BS1</strain>
        <plasmid evidence="1 2">p1</plasmid>
    </source>
</reference>
<evidence type="ECO:0000313" key="2">
    <source>
        <dbReference type="Proteomes" id="UP000253772"/>
    </source>
</evidence>
<dbReference type="RefSeq" id="WP_017512633.1">
    <property type="nucleotide sequence ID" value="NZ_CP026546.1"/>
</dbReference>
<dbReference type="AlphaFoldDB" id="A0A2L0XD28"/>
<evidence type="ECO:0000313" key="1">
    <source>
        <dbReference type="EMBL" id="QBP14510.1"/>
    </source>
</evidence>
<organism evidence="1 2">
    <name type="scientific">Cupriavidus metallidurans</name>
    <dbReference type="NCBI Taxonomy" id="119219"/>
    <lineage>
        <taxon>Bacteria</taxon>
        <taxon>Pseudomonadati</taxon>
        <taxon>Pseudomonadota</taxon>
        <taxon>Betaproteobacteria</taxon>
        <taxon>Burkholderiales</taxon>
        <taxon>Burkholderiaceae</taxon>
        <taxon>Cupriavidus</taxon>
    </lineage>
</organism>
<dbReference type="EMBL" id="CP037902">
    <property type="protein sequence ID" value="QBP14510.1"/>
    <property type="molecule type" value="Genomic_DNA"/>
</dbReference>
<dbReference type="OrthoDB" id="6886102at2"/>
<dbReference type="Proteomes" id="UP000253772">
    <property type="component" value="Plasmid p1"/>
</dbReference>
<keyword evidence="1" id="KW-0614">Plasmid</keyword>